<dbReference type="AlphaFoldDB" id="B8LU15"/>
<dbReference type="InParanoid" id="B8LU15"/>
<keyword evidence="6" id="KW-0695">RNA-directed DNA polymerase</keyword>
<evidence type="ECO:0000256" key="5">
    <source>
        <dbReference type="ARBA" id="ARBA00022801"/>
    </source>
</evidence>
<protein>
    <recommendedName>
        <fullName evidence="7">Reverse transcriptase RNase H-like domain-containing protein</fullName>
    </recommendedName>
</protein>
<keyword evidence="5" id="KW-0378">Hydrolase</keyword>
<dbReference type="HOGENOM" id="CLU_1887164_0_0_1"/>
<dbReference type="Pfam" id="PF17917">
    <property type="entry name" value="RT_RNaseH"/>
    <property type="match status" value="1"/>
</dbReference>
<evidence type="ECO:0000313" key="9">
    <source>
        <dbReference type="Proteomes" id="UP000001745"/>
    </source>
</evidence>
<keyword evidence="4" id="KW-0255">Endonuclease</keyword>
<dbReference type="GO" id="GO:0003964">
    <property type="term" value="F:RNA-directed DNA polymerase activity"/>
    <property type="evidence" value="ECO:0007669"/>
    <property type="project" value="UniProtKB-KW"/>
</dbReference>
<sequence length="135" mass="15794">MTAAEHNYDIHNKEFLAIVDSLKKWRVELIGLQRQEQFKILSNHIALQYFITAKRLMTGKLDENTLADAFTRRKGPERERQDHCERLMLPKEWLGPSEVRNSLEDALPEETELFDSEKWRCVPELSVTDVVVNIA</sequence>
<name>B8LU15_TALSN</name>
<dbReference type="EMBL" id="EQ962652">
    <property type="protein sequence ID" value="EED23845.1"/>
    <property type="molecule type" value="Genomic_DNA"/>
</dbReference>
<dbReference type="InterPro" id="IPR043502">
    <property type="entry name" value="DNA/RNA_pol_sf"/>
</dbReference>
<keyword evidence="2" id="KW-0548">Nucleotidyltransferase</keyword>
<dbReference type="PhylomeDB" id="B8LU15"/>
<proteinExistence type="predicted"/>
<evidence type="ECO:0000313" key="8">
    <source>
        <dbReference type="EMBL" id="EED23845.1"/>
    </source>
</evidence>
<dbReference type="VEuPathDB" id="FungiDB:TSTA_072380"/>
<accession>B8LU15</accession>
<organism evidence="8 9">
    <name type="scientific">Talaromyces stipitatus (strain ATCC 10500 / CBS 375.48 / QM 6759 / NRRL 1006)</name>
    <name type="common">Penicillium stipitatum</name>
    <dbReference type="NCBI Taxonomy" id="441959"/>
    <lineage>
        <taxon>Eukaryota</taxon>
        <taxon>Fungi</taxon>
        <taxon>Dikarya</taxon>
        <taxon>Ascomycota</taxon>
        <taxon>Pezizomycotina</taxon>
        <taxon>Eurotiomycetes</taxon>
        <taxon>Eurotiomycetidae</taxon>
        <taxon>Eurotiales</taxon>
        <taxon>Trichocomaceae</taxon>
        <taxon>Talaromyces</taxon>
        <taxon>Talaromyces sect. Talaromyces</taxon>
    </lineage>
</organism>
<dbReference type="Proteomes" id="UP000001745">
    <property type="component" value="Unassembled WGS sequence"/>
</dbReference>
<dbReference type="GO" id="GO:0004519">
    <property type="term" value="F:endonuclease activity"/>
    <property type="evidence" value="ECO:0007669"/>
    <property type="project" value="UniProtKB-KW"/>
</dbReference>
<dbReference type="GeneID" id="8099995"/>
<dbReference type="SUPFAM" id="SSF56672">
    <property type="entry name" value="DNA/RNA polymerases"/>
    <property type="match status" value="1"/>
</dbReference>
<keyword evidence="3" id="KW-0540">Nuclease</keyword>
<dbReference type="RefSeq" id="XP_002341232.1">
    <property type="nucleotide sequence ID" value="XM_002341191.1"/>
</dbReference>
<dbReference type="OrthoDB" id="4364638at2759"/>
<evidence type="ECO:0000256" key="1">
    <source>
        <dbReference type="ARBA" id="ARBA00022679"/>
    </source>
</evidence>
<evidence type="ECO:0000256" key="6">
    <source>
        <dbReference type="ARBA" id="ARBA00022918"/>
    </source>
</evidence>
<evidence type="ECO:0000256" key="3">
    <source>
        <dbReference type="ARBA" id="ARBA00022722"/>
    </source>
</evidence>
<evidence type="ECO:0000256" key="4">
    <source>
        <dbReference type="ARBA" id="ARBA00022759"/>
    </source>
</evidence>
<dbReference type="GO" id="GO:0016787">
    <property type="term" value="F:hydrolase activity"/>
    <property type="evidence" value="ECO:0007669"/>
    <property type="project" value="UniProtKB-KW"/>
</dbReference>
<keyword evidence="9" id="KW-1185">Reference proteome</keyword>
<keyword evidence="1" id="KW-0808">Transferase</keyword>
<dbReference type="InterPro" id="IPR041373">
    <property type="entry name" value="RT_RNaseH"/>
</dbReference>
<reference evidence="9" key="1">
    <citation type="journal article" date="2015" name="Genome Announc.">
        <title>Genome sequence of the AIDS-associated pathogen Penicillium marneffei (ATCC18224) and its near taxonomic relative Talaromyces stipitatus (ATCC10500).</title>
        <authorList>
            <person name="Nierman W.C."/>
            <person name="Fedorova-Abrams N.D."/>
            <person name="Andrianopoulos A."/>
        </authorList>
    </citation>
    <scope>NUCLEOTIDE SEQUENCE [LARGE SCALE GENOMIC DNA]</scope>
    <source>
        <strain evidence="9">ATCC 10500 / CBS 375.48 / QM 6759 / NRRL 1006</strain>
    </source>
</reference>
<feature type="domain" description="Reverse transcriptase RNase H-like" evidence="7">
    <location>
        <begin position="1"/>
        <end position="60"/>
    </location>
</feature>
<evidence type="ECO:0000256" key="2">
    <source>
        <dbReference type="ARBA" id="ARBA00022695"/>
    </source>
</evidence>
<evidence type="ECO:0000259" key="7">
    <source>
        <dbReference type="Pfam" id="PF17917"/>
    </source>
</evidence>
<gene>
    <name evidence="8" type="ORF">TSTA_072380</name>
</gene>